<feature type="chain" id="PRO_5024430606" evidence="3">
    <location>
        <begin position="29"/>
        <end position="223"/>
    </location>
</feature>
<organism evidence="5 6">
    <name type="scientific">Mumia zhuanghuii</name>
    <dbReference type="NCBI Taxonomy" id="2585211"/>
    <lineage>
        <taxon>Bacteria</taxon>
        <taxon>Bacillati</taxon>
        <taxon>Actinomycetota</taxon>
        <taxon>Actinomycetes</taxon>
        <taxon>Propionibacteriales</taxon>
        <taxon>Nocardioidaceae</taxon>
        <taxon>Mumia</taxon>
    </lineage>
</organism>
<gene>
    <name evidence="5" type="ORF">FE697_017945</name>
</gene>
<feature type="transmembrane region" description="Helical" evidence="2">
    <location>
        <begin position="197"/>
        <end position="217"/>
    </location>
</feature>
<dbReference type="InterPro" id="IPR012533">
    <property type="entry name" value="YcnI-copper_dom"/>
</dbReference>
<accession>A0A5Q6RP49</accession>
<dbReference type="Pfam" id="PF07987">
    <property type="entry name" value="DUF1775"/>
    <property type="match status" value="2"/>
</dbReference>
<feature type="region of interest" description="Disordered" evidence="1">
    <location>
        <begin position="136"/>
        <end position="155"/>
    </location>
</feature>
<protein>
    <submittedName>
        <fullName evidence="5">YcnI family protein</fullName>
    </submittedName>
</protein>
<comment type="caution">
    <text evidence="5">The sequence shown here is derived from an EMBL/GenBank/DDBJ whole genome shotgun (WGS) entry which is preliminary data.</text>
</comment>
<reference evidence="5 6" key="1">
    <citation type="submission" date="2019-09" db="EMBL/GenBank/DDBJ databases">
        <title>Mumia zhuanghuii sp. nov. isolated from the intestinal contents of plateau pika (Ochotona curzoniae) in the Qinghai-Tibet plateau of China.</title>
        <authorList>
            <person name="Tian Z."/>
        </authorList>
    </citation>
    <scope>NUCLEOTIDE SEQUENCE [LARGE SCALE GENOMIC DNA]</scope>
    <source>
        <strain evidence="6">350</strain>
    </source>
</reference>
<dbReference type="InterPro" id="IPR038507">
    <property type="entry name" value="YcnI-like_sf"/>
</dbReference>
<evidence type="ECO:0000259" key="4">
    <source>
        <dbReference type="Pfam" id="PF07987"/>
    </source>
</evidence>
<keyword evidence="2" id="KW-0472">Membrane</keyword>
<dbReference type="AlphaFoldDB" id="A0A5Q6RP49"/>
<keyword evidence="2" id="KW-1133">Transmembrane helix</keyword>
<evidence type="ECO:0000256" key="3">
    <source>
        <dbReference type="SAM" id="SignalP"/>
    </source>
</evidence>
<evidence type="ECO:0000313" key="5">
    <source>
        <dbReference type="EMBL" id="KAA1419790.1"/>
    </source>
</evidence>
<feature type="domain" description="YncI copper-binding" evidence="4">
    <location>
        <begin position="29"/>
        <end position="89"/>
    </location>
</feature>
<name>A0A5Q6RP49_9ACTN</name>
<keyword evidence="3" id="KW-0732">Signal</keyword>
<dbReference type="Gene3D" id="2.60.40.2230">
    <property type="entry name" value="Uncharacterised protein YcnI-like PF07987, DUF1775"/>
    <property type="match status" value="1"/>
</dbReference>
<feature type="region of interest" description="Disordered" evidence="1">
    <location>
        <begin position="163"/>
        <end position="193"/>
    </location>
</feature>
<feature type="compositionally biased region" description="Low complexity" evidence="1">
    <location>
        <begin position="163"/>
        <end position="178"/>
    </location>
</feature>
<sequence length="223" mass="22693">MKTFVLRSTLIASAAAAIAILPSSPAAAHVGVDAPDATQGGWSTLSFRVPTESDTASTTALTVTFPEGVDFEYVATRTKPGWTVTQVEGESVTWTAAKGTGIAPGEFDVFDLRVGPMPTDTDTLMFPATQAYSDGTTVAWDEPTPESGEEPERPAPVVTLGEATADGHGAHGAGSDDSAASDDSAESGTSSDGVDGWLAAGIGVLALAVGALGASLIRRRPRN</sequence>
<dbReference type="CDD" id="cd08545">
    <property type="entry name" value="YcnI_like"/>
    <property type="match status" value="1"/>
</dbReference>
<feature type="domain" description="YncI copper-binding" evidence="4">
    <location>
        <begin position="90"/>
        <end position="160"/>
    </location>
</feature>
<feature type="signal peptide" evidence="3">
    <location>
        <begin position="1"/>
        <end position="28"/>
    </location>
</feature>
<evidence type="ECO:0000313" key="6">
    <source>
        <dbReference type="Proteomes" id="UP000307768"/>
    </source>
</evidence>
<dbReference type="RefSeq" id="WP_149771013.1">
    <property type="nucleotide sequence ID" value="NZ_VDFQ02000006.1"/>
</dbReference>
<evidence type="ECO:0000256" key="1">
    <source>
        <dbReference type="SAM" id="MobiDB-lite"/>
    </source>
</evidence>
<dbReference type="OrthoDB" id="9810871at2"/>
<dbReference type="EMBL" id="VDFQ02000006">
    <property type="protein sequence ID" value="KAA1419790.1"/>
    <property type="molecule type" value="Genomic_DNA"/>
</dbReference>
<proteinExistence type="predicted"/>
<evidence type="ECO:0000256" key="2">
    <source>
        <dbReference type="SAM" id="Phobius"/>
    </source>
</evidence>
<keyword evidence="2" id="KW-0812">Transmembrane</keyword>
<dbReference type="Proteomes" id="UP000307768">
    <property type="component" value="Unassembled WGS sequence"/>
</dbReference>